<keyword evidence="1" id="KW-0251">Elongation factor</keyword>
<reference evidence="1" key="1">
    <citation type="submission" date="2017-09" db="EMBL/GenBank/DDBJ databases">
        <authorList>
            <person name="Campbell M.A."/>
            <person name="Lukasik P."/>
            <person name="Simon C."/>
            <person name="McCutcheon J.P."/>
        </authorList>
    </citation>
    <scope>NUCLEOTIDE SEQUENCE [LARGE SCALE GENOMIC DNA]</scope>
    <source>
        <strain evidence="1">MAGNEO</strain>
    </source>
</reference>
<keyword evidence="1" id="KW-0648">Protein biosynthesis</keyword>
<keyword evidence="2" id="KW-1185">Reference proteome</keyword>
<dbReference type="EMBL" id="NXGM01000022">
    <property type="protein sequence ID" value="PIM95511.1"/>
    <property type="molecule type" value="Genomic_DNA"/>
</dbReference>
<sequence>MIDGNYIKLIITLRKQTGLSISYCKEVINKHNGNYVDALRTAQIESNRLLTYNVNGEQFVGWIGTRFGLYIFKLTSKSEIYNNRSVWELRNKLNKIIQNHQLNSERILNIKVTNDLVITSCVGLKYGNNTFGLYFHEKINEFICKKFAMSIISSYSCNRRKLITLARIFSRQALSYYIVNKQIIDIKTFLKLECIYNTQQTMKNIVNKFSSLNKCFVSIQRIFIIA</sequence>
<proteinExistence type="predicted"/>
<dbReference type="Proteomes" id="UP000228684">
    <property type="component" value="Unassembled WGS sequence"/>
</dbReference>
<protein>
    <submittedName>
        <fullName evidence="1">Elongation factor EF-Ts</fullName>
    </submittedName>
</protein>
<dbReference type="GO" id="GO:0003746">
    <property type="term" value="F:translation elongation factor activity"/>
    <property type="evidence" value="ECO:0007669"/>
    <property type="project" value="UniProtKB-KW"/>
</dbReference>
<accession>A0ABX4MFR9</accession>
<gene>
    <name evidence="1" type="primary">tsf</name>
    <name evidence="1" type="ORF">magneo_103</name>
</gene>
<organism evidence="1 2">
    <name type="scientific">Candidatus Hodgkinia cicadicola</name>
    <dbReference type="NCBI Taxonomy" id="573658"/>
    <lineage>
        <taxon>Bacteria</taxon>
        <taxon>Pseudomonadati</taxon>
        <taxon>Pseudomonadota</taxon>
        <taxon>Alphaproteobacteria</taxon>
        <taxon>Hyphomicrobiales</taxon>
        <taxon>Candidatus Hodgkinia</taxon>
    </lineage>
</organism>
<evidence type="ECO:0000313" key="1">
    <source>
        <dbReference type="EMBL" id="PIM95511.1"/>
    </source>
</evidence>
<comment type="caution">
    <text evidence="1">The sequence shown here is derived from an EMBL/GenBank/DDBJ whole genome shotgun (WGS) entry which is preliminary data.</text>
</comment>
<name>A0ABX4MFR9_9HYPH</name>
<evidence type="ECO:0000313" key="2">
    <source>
        <dbReference type="Proteomes" id="UP000228684"/>
    </source>
</evidence>